<feature type="region of interest" description="Disordered" evidence="1">
    <location>
        <begin position="1"/>
        <end position="103"/>
    </location>
</feature>
<dbReference type="PANTHER" id="PTHR11440">
    <property type="entry name" value="LECITHIN-CHOLESTEROL ACYLTRANSFERASE-RELATED"/>
    <property type="match status" value="1"/>
</dbReference>
<evidence type="ECO:0000256" key="1">
    <source>
        <dbReference type="SAM" id="MobiDB-lite"/>
    </source>
</evidence>
<reference evidence="2 3" key="1">
    <citation type="submission" date="2019-03" db="EMBL/GenBank/DDBJ databases">
        <title>Rhodosporidium diobovatum UCD-FST 08-225 genome sequencing, assembly, and annotation.</title>
        <authorList>
            <person name="Fakankun I.U."/>
            <person name="Fristensky B."/>
            <person name="Levin D.B."/>
        </authorList>
    </citation>
    <scope>NUCLEOTIDE SEQUENCE [LARGE SCALE GENOMIC DNA]</scope>
    <source>
        <strain evidence="2 3">UCD-FST 08-225</strain>
    </source>
</reference>
<feature type="compositionally biased region" description="Basic residues" evidence="1">
    <location>
        <begin position="29"/>
        <end position="41"/>
    </location>
</feature>
<evidence type="ECO:0000313" key="3">
    <source>
        <dbReference type="Proteomes" id="UP000311382"/>
    </source>
</evidence>
<feature type="compositionally biased region" description="Gly residues" evidence="1">
    <location>
        <begin position="61"/>
        <end position="74"/>
    </location>
</feature>
<name>A0A5C5FRM2_9BASI</name>
<feature type="compositionally biased region" description="Low complexity" evidence="1">
    <location>
        <begin position="650"/>
        <end position="667"/>
    </location>
</feature>
<feature type="compositionally biased region" description="Gly residues" evidence="1">
    <location>
        <begin position="181"/>
        <end position="193"/>
    </location>
</feature>
<feature type="compositionally biased region" description="Low complexity" evidence="1">
    <location>
        <begin position="674"/>
        <end position="686"/>
    </location>
</feature>
<comment type="caution">
    <text evidence="2">The sequence shown here is derived from an EMBL/GenBank/DDBJ whole genome shotgun (WGS) entry which is preliminary data.</text>
</comment>
<feature type="compositionally biased region" description="Low complexity" evidence="1">
    <location>
        <begin position="444"/>
        <end position="455"/>
    </location>
</feature>
<feature type="region of interest" description="Disordered" evidence="1">
    <location>
        <begin position="641"/>
        <end position="686"/>
    </location>
</feature>
<feature type="region of interest" description="Disordered" evidence="1">
    <location>
        <begin position="136"/>
        <end position="199"/>
    </location>
</feature>
<feature type="region of interest" description="Disordered" evidence="1">
    <location>
        <begin position="603"/>
        <end position="623"/>
    </location>
</feature>
<dbReference type="EMBL" id="SOZI01000093">
    <property type="protein sequence ID" value="TNY19528.1"/>
    <property type="molecule type" value="Genomic_DNA"/>
</dbReference>
<proteinExistence type="predicted"/>
<dbReference type="InterPro" id="IPR029058">
    <property type="entry name" value="AB_hydrolase_fold"/>
</dbReference>
<feature type="region of interest" description="Disordered" evidence="1">
    <location>
        <begin position="439"/>
        <end position="497"/>
    </location>
</feature>
<protein>
    <submittedName>
        <fullName evidence="2">Uncharacterized protein</fullName>
    </submittedName>
</protein>
<feature type="compositionally biased region" description="Low complexity" evidence="1">
    <location>
        <begin position="42"/>
        <end position="53"/>
    </location>
</feature>
<dbReference type="OrthoDB" id="10250441at2759"/>
<feature type="compositionally biased region" description="Low complexity" evidence="1">
    <location>
        <begin position="469"/>
        <end position="485"/>
    </location>
</feature>
<feature type="compositionally biased region" description="Polar residues" evidence="1">
    <location>
        <begin position="17"/>
        <end position="27"/>
    </location>
</feature>
<organism evidence="2 3">
    <name type="scientific">Rhodotorula diobovata</name>
    <dbReference type="NCBI Taxonomy" id="5288"/>
    <lineage>
        <taxon>Eukaryota</taxon>
        <taxon>Fungi</taxon>
        <taxon>Dikarya</taxon>
        <taxon>Basidiomycota</taxon>
        <taxon>Pucciniomycotina</taxon>
        <taxon>Microbotryomycetes</taxon>
        <taxon>Sporidiobolales</taxon>
        <taxon>Sporidiobolaceae</taxon>
        <taxon>Rhodotorula</taxon>
    </lineage>
</organism>
<dbReference type="SUPFAM" id="SSF53474">
    <property type="entry name" value="alpha/beta-Hydrolases"/>
    <property type="match status" value="1"/>
</dbReference>
<dbReference type="Gene3D" id="3.40.50.1820">
    <property type="entry name" value="alpha/beta hydrolase"/>
    <property type="match status" value="1"/>
</dbReference>
<accession>A0A5C5FRM2</accession>
<gene>
    <name evidence="2" type="ORF">DMC30DRAFT_302676</name>
</gene>
<keyword evidence="3" id="KW-1185">Reference proteome</keyword>
<dbReference type="AlphaFoldDB" id="A0A5C5FRM2"/>
<dbReference type="Proteomes" id="UP000311382">
    <property type="component" value="Unassembled WGS sequence"/>
</dbReference>
<evidence type="ECO:0000313" key="2">
    <source>
        <dbReference type="EMBL" id="TNY19528.1"/>
    </source>
</evidence>
<sequence>MAVPGPGAPYQLGNHADPSSASPSTLLSKVKRQFSLNKKKSGSASSSTSSLNSLREHLPKGLGGTTKAGGGGDSGPEASILGGPDVDEPTAYTIAPPEHRENTARHAMLDSLPSFGLLHPPQISLLNPLRNASGPGSCFSPEFDSDDDASPPATPPISAPQSRRPSLAAPPFPRRASDPSKGGGSGSGNGRGAGAASSDPLERMYGNVIQMGGYRGSILRDAKTNKRLWIPLKVGFGLRKADLGLGLEDEDELNSEERIVAGHFLSQISGWIDLGRKLKDRFKQISATQHAAPRDPLRPPLRYHSFGYDWRRSLQMSSKLLLEMLIRLKEESALRGEGPDGQGLGATIIAHSMGGLVALHALASAPDPTIVRGILFAGTPFQGCINTLGAFKLGGGVAFNPKVGSPATTFSWRSGFYFLPRPLEPAERQQAEDELPELPLAVGDPSIDSSASDSSTPELAPSARTTTLSPATSPSVADPSADSSPRPTPRNSLSYPEPAIPLHRLLSGCFETPRGEPIPVDFFDPQTWATYALSPVPAGMDFAHPYLRPRPGGPSTTPGEHAESYNPISAFGAPGNLGERAGAFPAVDVAGNVEDAVDAIADGLGDGSGPEGEAEASEEAIRLRQQAKEVDTVRRYLERTLERARETTSSACTTPPRRTCTLPSRSSPRPRRPPCAASSSARAKPS</sequence>